<evidence type="ECO:0000256" key="4">
    <source>
        <dbReference type="ARBA" id="ARBA00022475"/>
    </source>
</evidence>
<feature type="transmembrane region" description="Helical" evidence="8">
    <location>
        <begin position="359"/>
        <end position="379"/>
    </location>
</feature>
<evidence type="ECO:0000256" key="7">
    <source>
        <dbReference type="ARBA" id="ARBA00023136"/>
    </source>
</evidence>
<protein>
    <submittedName>
        <fullName evidence="9">MATE family efflux transporter</fullName>
    </submittedName>
</protein>
<dbReference type="AlphaFoldDB" id="A0A3A1QZ77"/>
<dbReference type="GO" id="GO:0015297">
    <property type="term" value="F:antiporter activity"/>
    <property type="evidence" value="ECO:0007669"/>
    <property type="project" value="InterPro"/>
</dbReference>
<feature type="transmembrane region" description="Helical" evidence="8">
    <location>
        <begin position="134"/>
        <end position="153"/>
    </location>
</feature>
<feature type="transmembrane region" description="Helical" evidence="8">
    <location>
        <begin position="91"/>
        <end position="114"/>
    </location>
</feature>
<evidence type="ECO:0000256" key="3">
    <source>
        <dbReference type="ARBA" id="ARBA00022448"/>
    </source>
</evidence>
<dbReference type="EMBL" id="QXIR01000011">
    <property type="protein sequence ID" value="RIW34251.1"/>
    <property type="molecule type" value="Genomic_DNA"/>
</dbReference>
<evidence type="ECO:0000256" key="6">
    <source>
        <dbReference type="ARBA" id="ARBA00022989"/>
    </source>
</evidence>
<reference evidence="9 10" key="1">
    <citation type="submission" date="2018-09" db="EMBL/GenBank/DDBJ databases">
        <title>Bacillus saliacetes sp. nov., isolated from Thai shrimp paste (Ka-pi).</title>
        <authorList>
            <person name="Daroonpunt R."/>
            <person name="Tanasupawat S."/>
            <person name="Yiamsombut S."/>
        </authorList>
    </citation>
    <scope>NUCLEOTIDE SEQUENCE [LARGE SCALE GENOMIC DNA]</scope>
    <source>
        <strain evidence="9 10">SKP7-4</strain>
    </source>
</reference>
<evidence type="ECO:0000256" key="5">
    <source>
        <dbReference type="ARBA" id="ARBA00022692"/>
    </source>
</evidence>
<dbReference type="OrthoDB" id="9806302at2"/>
<dbReference type="Pfam" id="PF01554">
    <property type="entry name" value="MatE"/>
    <property type="match status" value="2"/>
</dbReference>
<keyword evidence="7 8" id="KW-0472">Membrane</keyword>
<feature type="transmembrane region" description="Helical" evidence="8">
    <location>
        <begin position="284"/>
        <end position="303"/>
    </location>
</feature>
<evidence type="ECO:0000313" key="10">
    <source>
        <dbReference type="Proteomes" id="UP000265801"/>
    </source>
</evidence>
<proteinExistence type="inferred from homology"/>
<feature type="transmembrane region" description="Helical" evidence="8">
    <location>
        <begin position="57"/>
        <end position="79"/>
    </location>
</feature>
<keyword evidence="6 8" id="KW-1133">Transmembrane helix</keyword>
<dbReference type="CDD" id="cd13134">
    <property type="entry name" value="MATE_like_8"/>
    <property type="match status" value="1"/>
</dbReference>
<dbReference type="Proteomes" id="UP000265801">
    <property type="component" value="Unassembled WGS sequence"/>
</dbReference>
<keyword evidence="4" id="KW-1003">Cell membrane</keyword>
<keyword evidence="10" id="KW-1185">Reference proteome</keyword>
<keyword evidence="3" id="KW-0813">Transport</keyword>
<comment type="subcellular location">
    <subcellularLocation>
        <location evidence="1">Cell membrane</location>
        <topology evidence="1">Multi-pass membrane protein</topology>
    </subcellularLocation>
</comment>
<dbReference type="InterPro" id="IPR048279">
    <property type="entry name" value="MdtK-like"/>
</dbReference>
<accession>A0A3A1QZ77</accession>
<dbReference type="InterPro" id="IPR002528">
    <property type="entry name" value="MATE_fam"/>
</dbReference>
<dbReference type="PANTHER" id="PTHR42925:SF2">
    <property type="entry name" value="NA+ DRIVEN MULTIDRUG EFFLUX PUMP"/>
    <property type="match status" value="1"/>
</dbReference>
<dbReference type="NCBIfam" id="TIGR00797">
    <property type="entry name" value="matE"/>
    <property type="match status" value="1"/>
</dbReference>
<name>A0A3A1QZ77_9BACI</name>
<organism evidence="9 10">
    <name type="scientific">Bacillus salacetis</name>
    <dbReference type="NCBI Taxonomy" id="2315464"/>
    <lineage>
        <taxon>Bacteria</taxon>
        <taxon>Bacillati</taxon>
        <taxon>Bacillota</taxon>
        <taxon>Bacilli</taxon>
        <taxon>Bacillales</taxon>
        <taxon>Bacillaceae</taxon>
        <taxon>Bacillus</taxon>
    </lineage>
</organism>
<evidence type="ECO:0000256" key="2">
    <source>
        <dbReference type="ARBA" id="ARBA00010199"/>
    </source>
</evidence>
<feature type="transmembrane region" description="Helical" evidence="8">
    <location>
        <begin position="197"/>
        <end position="220"/>
    </location>
</feature>
<sequence length="464" mass="51036">MLKRLRGDPDFYKRMFSLAIPIALQTLLISSLNMVDSLMIGQLGVDSIAAVGVGNKITTILILILQGFGTGAAIFSAQYWGRKDLFGIKKILFLTFSIVTIFSLLFTFVILFFTDSFIHIFTSDSQVVALGGNYLRIVAFSYFVTALTVLFSTVLKSMGEVKRPLYVAVIAIGLNTLLNYGLIFGHFGFAELGVEGAAIATVIARTVQALLLFVLIQKALSLSVQDFRWSTMSDAALMKRYFVITIPSIINHALWTVGETSYFWVYAQMGTAELAAATLIDPLLFIFMALFIGLSDASTVMVGNSIGDNRNDDALQYAKQFLSLTFGMSIIAGIGVLVISPFFISIYNVTDFVREQAVMILYVYAFLVTGKMLNMVNNIGVLRAGGDTRFVLYLDVLGVWGVGLPLALLGAFVWELPIYLVFGLANSHEFVRAIVGIKRTFSQKWINNVIDTENTARPVTAVNE</sequence>
<feature type="transmembrane region" description="Helical" evidence="8">
    <location>
        <begin position="324"/>
        <end position="347"/>
    </location>
</feature>
<comment type="similarity">
    <text evidence="2">Belongs to the multi antimicrobial extrusion (MATE) (TC 2.A.66.1) family.</text>
</comment>
<keyword evidence="5 8" id="KW-0812">Transmembrane</keyword>
<dbReference type="PIRSF" id="PIRSF006603">
    <property type="entry name" value="DinF"/>
    <property type="match status" value="1"/>
</dbReference>
<dbReference type="GO" id="GO:0005886">
    <property type="term" value="C:plasma membrane"/>
    <property type="evidence" value="ECO:0007669"/>
    <property type="project" value="UniProtKB-SubCell"/>
</dbReference>
<evidence type="ECO:0000313" key="9">
    <source>
        <dbReference type="EMBL" id="RIW34251.1"/>
    </source>
</evidence>
<dbReference type="GO" id="GO:0042910">
    <property type="term" value="F:xenobiotic transmembrane transporter activity"/>
    <property type="evidence" value="ECO:0007669"/>
    <property type="project" value="InterPro"/>
</dbReference>
<feature type="transmembrane region" description="Helical" evidence="8">
    <location>
        <begin position="165"/>
        <end position="185"/>
    </location>
</feature>
<dbReference type="InterPro" id="IPR047135">
    <property type="entry name" value="YsiQ"/>
</dbReference>
<dbReference type="RefSeq" id="WP_119546718.1">
    <property type="nucleotide sequence ID" value="NZ_QXIR01000011.1"/>
</dbReference>
<feature type="transmembrane region" description="Helical" evidence="8">
    <location>
        <begin position="241"/>
        <end position="264"/>
    </location>
</feature>
<evidence type="ECO:0000256" key="8">
    <source>
        <dbReference type="SAM" id="Phobius"/>
    </source>
</evidence>
<comment type="caution">
    <text evidence="9">The sequence shown here is derived from an EMBL/GenBank/DDBJ whole genome shotgun (WGS) entry which is preliminary data.</text>
</comment>
<dbReference type="PANTHER" id="PTHR42925">
    <property type="entry name" value="MULTIDRUG AND TOXIN EFFLUX PROTEIN MATE FAMILY"/>
    <property type="match status" value="1"/>
</dbReference>
<evidence type="ECO:0000256" key="1">
    <source>
        <dbReference type="ARBA" id="ARBA00004651"/>
    </source>
</evidence>
<gene>
    <name evidence="9" type="ORF">D3H55_09715</name>
</gene>
<feature type="transmembrane region" description="Helical" evidence="8">
    <location>
        <begin position="391"/>
        <end position="412"/>
    </location>
</feature>